<dbReference type="Pfam" id="PF15062">
    <property type="entry name" value="ARL6IP6"/>
    <property type="match status" value="1"/>
</dbReference>
<feature type="region of interest" description="Disordered" evidence="1">
    <location>
        <begin position="1"/>
        <end position="48"/>
    </location>
</feature>
<keyword evidence="2" id="KW-0812">Transmembrane</keyword>
<dbReference type="EMBL" id="JAIZAY010000008">
    <property type="protein sequence ID" value="KAJ8036880.1"/>
    <property type="molecule type" value="Genomic_DNA"/>
</dbReference>
<feature type="transmembrane region" description="Helical" evidence="2">
    <location>
        <begin position="78"/>
        <end position="101"/>
    </location>
</feature>
<proteinExistence type="predicted"/>
<dbReference type="AlphaFoldDB" id="A0A9Q1C1U0"/>
<evidence type="ECO:0000313" key="3">
    <source>
        <dbReference type="EMBL" id="KAJ8036880.1"/>
    </source>
</evidence>
<feature type="transmembrane region" description="Helical" evidence="2">
    <location>
        <begin position="113"/>
        <end position="134"/>
    </location>
</feature>
<dbReference type="Proteomes" id="UP001152320">
    <property type="component" value="Chromosome 8"/>
</dbReference>
<accession>A0A9Q1C1U0</accession>
<evidence type="ECO:0000256" key="2">
    <source>
        <dbReference type="SAM" id="Phobius"/>
    </source>
</evidence>
<protein>
    <submittedName>
        <fullName evidence="3">ADP-ribosylation factor-like protein 6-interacting protein 6</fullName>
    </submittedName>
</protein>
<name>A0A9Q1C1U0_HOLLE</name>
<gene>
    <name evidence="3" type="ORF">HOLleu_17535</name>
</gene>
<keyword evidence="4" id="KW-1185">Reference proteome</keyword>
<sequence>MPKRNGVRKSNDDLARRLSYKSAGENGEAVRLQPENGTIDSQKPIPRNDNTEVYYTQDSFANHPGDVNYPGREETSDYYHVFPLIAYLILALIAVLFVIEICMQKLMMPLTEYVYPILMSLVLGVACTVLSWMVTFSDSLHPGSHPPSPISPQKLRKHSGHTFHSSYAICLANGFITFLVSLWYLAS</sequence>
<organism evidence="3 4">
    <name type="scientific">Holothuria leucospilota</name>
    <name type="common">Black long sea cucumber</name>
    <name type="synonym">Mertensiothuria leucospilota</name>
    <dbReference type="NCBI Taxonomy" id="206669"/>
    <lineage>
        <taxon>Eukaryota</taxon>
        <taxon>Metazoa</taxon>
        <taxon>Echinodermata</taxon>
        <taxon>Eleutherozoa</taxon>
        <taxon>Echinozoa</taxon>
        <taxon>Holothuroidea</taxon>
        <taxon>Aspidochirotacea</taxon>
        <taxon>Aspidochirotida</taxon>
        <taxon>Holothuriidae</taxon>
        <taxon>Holothuria</taxon>
    </lineage>
</organism>
<dbReference type="PANTHER" id="PTHR28640:SF1">
    <property type="entry name" value="ADP-RIBOSYLATION FACTOR-LIKE PROTEIN 6-INTERACTING PROTEIN 6"/>
    <property type="match status" value="1"/>
</dbReference>
<keyword evidence="2" id="KW-0472">Membrane</keyword>
<reference evidence="3" key="1">
    <citation type="submission" date="2021-10" db="EMBL/GenBank/DDBJ databases">
        <title>Tropical sea cucumber genome reveals ecological adaptation and Cuvierian tubules defense mechanism.</title>
        <authorList>
            <person name="Chen T."/>
        </authorList>
    </citation>
    <scope>NUCLEOTIDE SEQUENCE</scope>
    <source>
        <strain evidence="3">Nanhai2018</strain>
        <tissue evidence="3">Muscle</tissue>
    </source>
</reference>
<dbReference type="PANTHER" id="PTHR28640">
    <property type="entry name" value="ADP-RIBOSYLATION FACTOR-LIKE PROTEIN 6-INTERACTING PROTEIN 6"/>
    <property type="match status" value="1"/>
</dbReference>
<dbReference type="InterPro" id="IPR029383">
    <property type="entry name" value="ARL6IP6"/>
</dbReference>
<keyword evidence="2" id="KW-1133">Transmembrane helix</keyword>
<dbReference type="OrthoDB" id="10070125at2759"/>
<evidence type="ECO:0000256" key="1">
    <source>
        <dbReference type="SAM" id="MobiDB-lite"/>
    </source>
</evidence>
<evidence type="ECO:0000313" key="4">
    <source>
        <dbReference type="Proteomes" id="UP001152320"/>
    </source>
</evidence>
<feature type="transmembrane region" description="Helical" evidence="2">
    <location>
        <begin position="166"/>
        <end position="186"/>
    </location>
</feature>
<comment type="caution">
    <text evidence="3">The sequence shown here is derived from an EMBL/GenBank/DDBJ whole genome shotgun (WGS) entry which is preliminary data.</text>
</comment>